<sequence length="259" mass="29351">MSDIAAKREARRRRILENSENRLQKITGRSSENSEKEIANKILNPASYSCNLKDDHSSEVQAIPAEDCKTSTRQDNRPDNKYSQPFLYHQQNDQMDAHTAYSRQDKSFSRNGETFISSETSPLKDSGSVATKHHSHALSLYKLLNGPSTSILLAAVVNILLLTNVDLSSSKGILVPWILIAITRWCFIDDIQEAQGRSIFVAALILCNIKPNILHKLETIFLFTNTISKDFALYITSFVLFNWLVSIFWPDLSYIHFPS</sequence>
<dbReference type="EMBL" id="CM056742">
    <property type="protein sequence ID" value="KAJ8679433.1"/>
    <property type="molecule type" value="Genomic_DNA"/>
</dbReference>
<comment type="caution">
    <text evidence="1">The sequence shown here is derived from an EMBL/GenBank/DDBJ whole genome shotgun (WGS) entry which is preliminary data.</text>
</comment>
<name>A0ACC2P7N9_9HYME</name>
<keyword evidence="2" id="KW-1185">Reference proteome</keyword>
<protein>
    <submittedName>
        <fullName evidence="1">Uncharacterized protein</fullName>
    </submittedName>
</protein>
<reference evidence="1" key="1">
    <citation type="submission" date="2023-04" db="EMBL/GenBank/DDBJ databases">
        <title>A chromosome-level genome assembly of the parasitoid wasp Eretmocerus hayati.</title>
        <authorList>
            <person name="Zhong Y."/>
            <person name="Liu S."/>
            <person name="Liu Y."/>
        </authorList>
    </citation>
    <scope>NUCLEOTIDE SEQUENCE</scope>
    <source>
        <strain evidence="1">ZJU_SS_LIU_2023</strain>
    </source>
</reference>
<dbReference type="Proteomes" id="UP001239111">
    <property type="component" value="Chromosome 2"/>
</dbReference>
<evidence type="ECO:0000313" key="2">
    <source>
        <dbReference type="Proteomes" id="UP001239111"/>
    </source>
</evidence>
<proteinExistence type="predicted"/>
<accession>A0ACC2P7N9</accession>
<evidence type="ECO:0000313" key="1">
    <source>
        <dbReference type="EMBL" id="KAJ8679433.1"/>
    </source>
</evidence>
<gene>
    <name evidence="1" type="ORF">QAD02_015220</name>
</gene>
<organism evidence="1 2">
    <name type="scientific">Eretmocerus hayati</name>
    <dbReference type="NCBI Taxonomy" id="131215"/>
    <lineage>
        <taxon>Eukaryota</taxon>
        <taxon>Metazoa</taxon>
        <taxon>Ecdysozoa</taxon>
        <taxon>Arthropoda</taxon>
        <taxon>Hexapoda</taxon>
        <taxon>Insecta</taxon>
        <taxon>Pterygota</taxon>
        <taxon>Neoptera</taxon>
        <taxon>Endopterygota</taxon>
        <taxon>Hymenoptera</taxon>
        <taxon>Apocrita</taxon>
        <taxon>Proctotrupomorpha</taxon>
        <taxon>Chalcidoidea</taxon>
        <taxon>Aphelinidae</taxon>
        <taxon>Aphelininae</taxon>
        <taxon>Eretmocerus</taxon>
    </lineage>
</organism>